<dbReference type="PANTHER" id="PTHR43787">
    <property type="entry name" value="FEMO COFACTOR BIOSYNTHESIS PROTEIN NIFB-RELATED"/>
    <property type="match status" value="1"/>
</dbReference>
<proteinExistence type="predicted"/>
<evidence type="ECO:0000259" key="7">
    <source>
        <dbReference type="PROSITE" id="PS51918"/>
    </source>
</evidence>
<evidence type="ECO:0000256" key="3">
    <source>
        <dbReference type="ARBA" id="ARBA00022691"/>
    </source>
</evidence>
<dbReference type="Proteomes" id="UP000503840">
    <property type="component" value="Unassembled WGS sequence"/>
</dbReference>
<dbReference type="Pfam" id="PF04055">
    <property type="entry name" value="Radical_SAM"/>
    <property type="match status" value="1"/>
</dbReference>
<sequence>MTFTYIFGPVTSSRLGRSLGLDLLGRRVCSMDCLYCEVGRTDELTMRRAPYVPAEVILAELEQWRAENEILPDHVTLGGAGEPCLNSEMGAIIDGCRRILPEVPVAVLTNTTLLSDTSVCAELAGADIVLPSLDSLVEEEFIKLNRPCGGLSASDIAESLLQFRAMFKGRIFLEILLAQGINDSEENLALLKDYVKRLSPDRVDVTTLSRPGAYPVAKAVPPDVRAHWCSELSAACAVTPETPGTVFLRTGQRADLVERDQKAVTEIIVRSLQRRPQTPDQLALALSLSLEKVESALAVLVHQGVIHAVDADAAGLPGANGPFYSCR</sequence>
<comment type="caution">
    <text evidence="8">The sequence shown here is derived from an EMBL/GenBank/DDBJ whole genome shotgun (WGS) entry which is preliminary data.</text>
</comment>
<keyword evidence="9" id="KW-1185">Reference proteome</keyword>
<evidence type="ECO:0000256" key="6">
    <source>
        <dbReference type="ARBA" id="ARBA00023014"/>
    </source>
</evidence>
<dbReference type="CDD" id="cd01335">
    <property type="entry name" value="Radical_SAM"/>
    <property type="match status" value="1"/>
</dbReference>
<dbReference type="EMBL" id="BLVO01000001">
    <property type="protein sequence ID" value="GFM31650.1"/>
    <property type="molecule type" value="Genomic_DNA"/>
</dbReference>
<keyword evidence="3" id="KW-0949">S-adenosyl-L-methionine</keyword>
<evidence type="ECO:0000313" key="8">
    <source>
        <dbReference type="EMBL" id="GFM31650.1"/>
    </source>
</evidence>
<dbReference type="SFLD" id="SFLDS00029">
    <property type="entry name" value="Radical_SAM"/>
    <property type="match status" value="1"/>
</dbReference>
<dbReference type="RefSeq" id="WP_174403366.1">
    <property type="nucleotide sequence ID" value="NZ_BLVO01000001.1"/>
</dbReference>
<evidence type="ECO:0000313" key="9">
    <source>
        <dbReference type="Proteomes" id="UP000503840"/>
    </source>
</evidence>
<keyword evidence="5" id="KW-0408">Iron</keyword>
<dbReference type="SUPFAM" id="SSF102114">
    <property type="entry name" value="Radical SAM enzymes"/>
    <property type="match status" value="1"/>
</dbReference>
<evidence type="ECO:0000256" key="4">
    <source>
        <dbReference type="ARBA" id="ARBA00022723"/>
    </source>
</evidence>
<evidence type="ECO:0000256" key="1">
    <source>
        <dbReference type="ARBA" id="ARBA00001966"/>
    </source>
</evidence>
<keyword evidence="2" id="KW-0004">4Fe-4S</keyword>
<accession>A0A7J0BD92</accession>
<dbReference type="InterPro" id="IPR040084">
    <property type="entry name" value="GTPase_Obg"/>
</dbReference>
<dbReference type="InterPro" id="IPR007197">
    <property type="entry name" value="rSAM"/>
</dbReference>
<dbReference type="GO" id="GO:0046872">
    <property type="term" value="F:metal ion binding"/>
    <property type="evidence" value="ECO:0007669"/>
    <property type="project" value="UniProtKB-KW"/>
</dbReference>
<evidence type="ECO:0000256" key="2">
    <source>
        <dbReference type="ARBA" id="ARBA00022485"/>
    </source>
</evidence>
<dbReference type="InterPro" id="IPR058240">
    <property type="entry name" value="rSAM_sf"/>
</dbReference>
<dbReference type="PROSITE" id="PS51918">
    <property type="entry name" value="RADICAL_SAM"/>
    <property type="match status" value="1"/>
</dbReference>
<dbReference type="GO" id="GO:0003824">
    <property type="term" value="F:catalytic activity"/>
    <property type="evidence" value="ECO:0007669"/>
    <property type="project" value="InterPro"/>
</dbReference>
<keyword evidence="4" id="KW-0479">Metal-binding</keyword>
<gene>
    <name evidence="8" type="ORF">DSM101010T_00150</name>
</gene>
<comment type="cofactor">
    <cofactor evidence="1">
        <name>[4Fe-4S] cluster</name>
        <dbReference type="ChEBI" id="CHEBI:49883"/>
    </cofactor>
</comment>
<dbReference type="InterPro" id="IPR013785">
    <property type="entry name" value="Aldolase_TIM"/>
</dbReference>
<reference evidence="8 9" key="1">
    <citation type="submission" date="2020-05" db="EMBL/GenBank/DDBJ databases">
        <title>Draft genome sequence of Desulfovibrio sp. strain HN2T.</title>
        <authorList>
            <person name="Ueno A."/>
            <person name="Tamazawa S."/>
            <person name="Tamamura S."/>
            <person name="Murakami T."/>
            <person name="Kiyama T."/>
            <person name="Inomata H."/>
            <person name="Amano Y."/>
            <person name="Miyakawa K."/>
            <person name="Tamaki H."/>
            <person name="Naganuma T."/>
            <person name="Kaneko K."/>
        </authorList>
    </citation>
    <scope>NUCLEOTIDE SEQUENCE [LARGE SCALE GENOMIC DNA]</scope>
    <source>
        <strain evidence="8 9">HN2</strain>
    </source>
</reference>
<protein>
    <submittedName>
        <fullName evidence="8">Radical SAM protein</fullName>
    </submittedName>
</protein>
<dbReference type="AlphaFoldDB" id="A0A7J0BD92"/>
<name>A0A7J0BD92_9BACT</name>
<dbReference type="PANTHER" id="PTHR43787:SF11">
    <property type="entry name" value="UPF0026 PROTEIN SLR1464"/>
    <property type="match status" value="1"/>
</dbReference>
<evidence type="ECO:0000256" key="5">
    <source>
        <dbReference type="ARBA" id="ARBA00023004"/>
    </source>
</evidence>
<dbReference type="SFLD" id="SFLDG01083">
    <property type="entry name" value="Uncharacterised_Radical_SAM_Su"/>
    <property type="match status" value="1"/>
</dbReference>
<organism evidence="8 9">
    <name type="scientific">Desulfovibrio subterraneus</name>
    <dbReference type="NCBI Taxonomy" id="2718620"/>
    <lineage>
        <taxon>Bacteria</taxon>
        <taxon>Pseudomonadati</taxon>
        <taxon>Thermodesulfobacteriota</taxon>
        <taxon>Desulfovibrionia</taxon>
        <taxon>Desulfovibrionales</taxon>
        <taxon>Desulfovibrionaceae</taxon>
        <taxon>Desulfovibrio</taxon>
    </lineage>
</organism>
<feature type="domain" description="Radical SAM core" evidence="7">
    <location>
        <begin position="14"/>
        <end position="241"/>
    </location>
</feature>
<keyword evidence="6" id="KW-0411">Iron-sulfur</keyword>
<dbReference type="GO" id="GO:0051539">
    <property type="term" value="F:4 iron, 4 sulfur cluster binding"/>
    <property type="evidence" value="ECO:0007669"/>
    <property type="project" value="UniProtKB-KW"/>
</dbReference>
<dbReference type="Gene3D" id="3.20.20.70">
    <property type="entry name" value="Aldolase class I"/>
    <property type="match status" value="1"/>
</dbReference>